<dbReference type="HOGENOM" id="CLU_887081_0_0_1"/>
<dbReference type="AlphaFoldDB" id="B8BYL2"/>
<dbReference type="PaxDb" id="35128-Thaps3725"/>
<dbReference type="EMBL" id="CM000640">
    <property type="protein sequence ID" value="EED93909.1"/>
    <property type="molecule type" value="Genomic_DNA"/>
</dbReference>
<reference evidence="1 2" key="1">
    <citation type="journal article" date="2004" name="Science">
        <title>The genome of the diatom Thalassiosira pseudonana: ecology, evolution, and metabolism.</title>
        <authorList>
            <person name="Armbrust E.V."/>
            <person name="Berges J.A."/>
            <person name="Bowler C."/>
            <person name="Green B.R."/>
            <person name="Martinez D."/>
            <person name="Putnam N.H."/>
            <person name="Zhou S."/>
            <person name="Allen A.E."/>
            <person name="Apt K.E."/>
            <person name="Bechner M."/>
            <person name="Brzezinski M.A."/>
            <person name="Chaal B.K."/>
            <person name="Chiovitti A."/>
            <person name="Davis A.K."/>
            <person name="Demarest M.S."/>
            <person name="Detter J.C."/>
            <person name="Glavina T."/>
            <person name="Goodstein D."/>
            <person name="Hadi M.Z."/>
            <person name="Hellsten U."/>
            <person name="Hildebrand M."/>
            <person name="Jenkins B.D."/>
            <person name="Jurka J."/>
            <person name="Kapitonov V.V."/>
            <person name="Kroger N."/>
            <person name="Lau W.W."/>
            <person name="Lane T.W."/>
            <person name="Larimer F.W."/>
            <person name="Lippmeier J.C."/>
            <person name="Lucas S."/>
            <person name="Medina M."/>
            <person name="Montsant A."/>
            <person name="Obornik M."/>
            <person name="Parker M.S."/>
            <person name="Palenik B."/>
            <person name="Pazour G.J."/>
            <person name="Richardson P.M."/>
            <person name="Rynearson T.A."/>
            <person name="Saito M.A."/>
            <person name="Schwartz D.C."/>
            <person name="Thamatrakoln K."/>
            <person name="Valentin K."/>
            <person name="Vardi A."/>
            <person name="Wilkerson F.P."/>
            <person name="Rokhsar D.S."/>
        </authorList>
    </citation>
    <scope>NUCLEOTIDE SEQUENCE [LARGE SCALE GENOMIC DNA]</scope>
    <source>
        <strain evidence="1 2">CCMP1335</strain>
    </source>
</reference>
<evidence type="ECO:0000313" key="2">
    <source>
        <dbReference type="Proteomes" id="UP000001449"/>
    </source>
</evidence>
<sequence>MMMHRSRSVLLRVSGITRRALSSNASETIAGVSKVGGADTSSGTPETPTYTPLYHHENPTLFPPLVPGSLPYLMHNLASAGRGIISLISSQEARDGFLALTEPYNNDGGDNDGDSSKFNGAVINTNVIGQSDIGFVKVLALYDDLISPLYNESGDEKFHAQEFMDGVGFALEQFHRTKEELFCADAFGVDSSEADNKCDGDDAPPKEDSADYLINNALQMPSHDILSIAKNNPDSKEHLLVEMTTPEGWEMLRLFSSMRLLAKSGKVIFTGEDSEFLTSKNGGKDGYTLVEDSTKVSHVSCMSKGATCTEHSSW</sequence>
<evidence type="ECO:0000313" key="1">
    <source>
        <dbReference type="EMBL" id="EED93909.1"/>
    </source>
</evidence>
<organism evidence="1 2">
    <name type="scientific">Thalassiosira pseudonana</name>
    <name type="common">Marine diatom</name>
    <name type="synonym">Cyclotella nana</name>
    <dbReference type="NCBI Taxonomy" id="35128"/>
    <lineage>
        <taxon>Eukaryota</taxon>
        <taxon>Sar</taxon>
        <taxon>Stramenopiles</taxon>
        <taxon>Ochrophyta</taxon>
        <taxon>Bacillariophyta</taxon>
        <taxon>Coscinodiscophyceae</taxon>
        <taxon>Thalassiosirophycidae</taxon>
        <taxon>Thalassiosirales</taxon>
        <taxon>Thalassiosiraceae</taxon>
        <taxon>Thalassiosira</taxon>
    </lineage>
</organism>
<dbReference type="InParanoid" id="B8BYL2"/>
<dbReference type="GeneID" id="7449531"/>
<dbReference type="eggNOG" id="ENOG502TB6T">
    <property type="taxonomic scope" value="Eukaryota"/>
</dbReference>
<dbReference type="Proteomes" id="UP000001449">
    <property type="component" value="Chromosome 3"/>
</dbReference>
<accession>B8BYL2</accession>
<gene>
    <name evidence="1" type="ORF">THAPSDRAFT_3725</name>
</gene>
<name>B8BYL2_THAPS</name>
<dbReference type="KEGG" id="tps:THAPSDRAFT_3725"/>
<protein>
    <submittedName>
        <fullName evidence="1">Uncharacterized protein</fullName>
    </submittedName>
</protein>
<reference evidence="1 2" key="2">
    <citation type="journal article" date="2008" name="Nature">
        <title>The Phaeodactylum genome reveals the evolutionary history of diatom genomes.</title>
        <authorList>
            <person name="Bowler C."/>
            <person name="Allen A.E."/>
            <person name="Badger J.H."/>
            <person name="Grimwood J."/>
            <person name="Jabbari K."/>
            <person name="Kuo A."/>
            <person name="Maheswari U."/>
            <person name="Martens C."/>
            <person name="Maumus F."/>
            <person name="Otillar R.P."/>
            <person name="Rayko E."/>
            <person name="Salamov A."/>
            <person name="Vandepoele K."/>
            <person name="Beszteri B."/>
            <person name="Gruber A."/>
            <person name="Heijde M."/>
            <person name="Katinka M."/>
            <person name="Mock T."/>
            <person name="Valentin K."/>
            <person name="Verret F."/>
            <person name="Berges J.A."/>
            <person name="Brownlee C."/>
            <person name="Cadoret J.P."/>
            <person name="Chiovitti A."/>
            <person name="Choi C.J."/>
            <person name="Coesel S."/>
            <person name="De Martino A."/>
            <person name="Detter J.C."/>
            <person name="Durkin C."/>
            <person name="Falciatore A."/>
            <person name="Fournet J."/>
            <person name="Haruta M."/>
            <person name="Huysman M.J."/>
            <person name="Jenkins B.D."/>
            <person name="Jiroutova K."/>
            <person name="Jorgensen R.E."/>
            <person name="Joubert Y."/>
            <person name="Kaplan A."/>
            <person name="Kroger N."/>
            <person name="Kroth P.G."/>
            <person name="La Roche J."/>
            <person name="Lindquist E."/>
            <person name="Lommer M."/>
            <person name="Martin-Jezequel V."/>
            <person name="Lopez P.J."/>
            <person name="Lucas S."/>
            <person name="Mangogna M."/>
            <person name="McGinnis K."/>
            <person name="Medlin L.K."/>
            <person name="Montsant A."/>
            <person name="Oudot-Le Secq M.P."/>
            <person name="Napoli C."/>
            <person name="Obornik M."/>
            <person name="Parker M.S."/>
            <person name="Petit J.L."/>
            <person name="Porcel B.M."/>
            <person name="Poulsen N."/>
            <person name="Robison M."/>
            <person name="Rychlewski L."/>
            <person name="Rynearson T.A."/>
            <person name="Schmutz J."/>
            <person name="Shapiro H."/>
            <person name="Siaut M."/>
            <person name="Stanley M."/>
            <person name="Sussman M.R."/>
            <person name="Taylor A.R."/>
            <person name="Vardi A."/>
            <person name="von Dassow P."/>
            <person name="Vyverman W."/>
            <person name="Willis A."/>
            <person name="Wyrwicz L.S."/>
            <person name="Rokhsar D.S."/>
            <person name="Weissenbach J."/>
            <person name="Armbrust E.V."/>
            <person name="Green B.R."/>
            <person name="Van de Peer Y."/>
            <person name="Grigoriev I.V."/>
        </authorList>
    </citation>
    <scope>NUCLEOTIDE SEQUENCE [LARGE SCALE GENOMIC DNA]</scope>
    <source>
        <strain evidence="1 2">CCMP1335</strain>
    </source>
</reference>
<keyword evidence="2" id="KW-1185">Reference proteome</keyword>
<proteinExistence type="predicted"/>
<dbReference type="RefSeq" id="XP_002288473.1">
    <property type="nucleotide sequence ID" value="XM_002288437.1"/>
</dbReference>